<reference evidence="5 6" key="1">
    <citation type="journal article" date="2013" name="PLoS Genet.">
        <title>The genome and development-dependent transcriptomes of Pyronema confluens: a window into fungal evolution.</title>
        <authorList>
            <person name="Traeger S."/>
            <person name="Altegoer F."/>
            <person name="Freitag M."/>
            <person name="Gabaldon T."/>
            <person name="Kempken F."/>
            <person name="Kumar A."/>
            <person name="Marcet-Houben M."/>
            <person name="Poggeler S."/>
            <person name="Stajich J.E."/>
            <person name="Nowrousian M."/>
        </authorList>
    </citation>
    <scope>NUCLEOTIDE SEQUENCE [LARGE SCALE GENOMIC DNA]</scope>
    <source>
        <strain evidence="6">CBS 100304</strain>
        <tissue evidence="5">Vegetative mycelium</tissue>
    </source>
</reference>
<keyword evidence="4" id="KW-0472">Membrane</keyword>
<comment type="similarity">
    <text evidence="2">Belongs to the major facilitator superfamily. Monocarboxylate porter (TC 2.A.1.13) family.</text>
</comment>
<evidence type="ECO:0000313" key="6">
    <source>
        <dbReference type="Proteomes" id="UP000018144"/>
    </source>
</evidence>
<feature type="transmembrane region" description="Helical" evidence="4">
    <location>
        <begin position="108"/>
        <end position="127"/>
    </location>
</feature>
<evidence type="ECO:0000256" key="2">
    <source>
        <dbReference type="ARBA" id="ARBA00006727"/>
    </source>
</evidence>
<name>U4LBQ5_PYROM</name>
<protein>
    <submittedName>
        <fullName evidence="5">Similar to Probable transporter MCH4 acc. no. Q08268</fullName>
    </submittedName>
</protein>
<dbReference type="GO" id="GO:0016020">
    <property type="term" value="C:membrane"/>
    <property type="evidence" value="ECO:0007669"/>
    <property type="project" value="UniProtKB-SubCell"/>
</dbReference>
<dbReference type="InterPro" id="IPR036259">
    <property type="entry name" value="MFS_trans_sf"/>
</dbReference>
<keyword evidence="4" id="KW-1133">Transmembrane helix</keyword>
<gene>
    <name evidence="5" type="ORF">PCON_11289</name>
</gene>
<dbReference type="eggNOG" id="KOG2504">
    <property type="taxonomic scope" value="Eukaryota"/>
</dbReference>
<feature type="transmembrane region" description="Helical" evidence="4">
    <location>
        <begin position="83"/>
        <end position="102"/>
    </location>
</feature>
<dbReference type="OrthoDB" id="6499973at2759"/>
<dbReference type="Pfam" id="PF07690">
    <property type="entry name" value="MFS_1"/>
    <property type="match status" value="1"/>
</dbReference>
<feature type="transmembrane region" description="Helical" evidence="4">
    <location>
        <begin position="200"/>
        <end position="219"/>
    </location>
</feature>
<proteinExistence type="inferred from homology"/>
<dbReference type="OMA" id="EWAAFTE"/>
<dbReference type="EMBL" id="HF935630">
    <property type="protein sequence ID" value="CCX11695.1"/>
    <property type="molecule type" value="Genomic_DNA"/>
</dbReference>
<dbReference type="PANTHER" id="PTHR11360:SF130">
    <property type="entry name" value="MAJOR FACILITATOR SUPERFAMILY (MFS) PROFILE DOMAIN-CONTAINING PROTEIN-RELATED"/>
    <property type="match status" value="1"/>
</dbReference>
<feature type="transmembrane region" description="Helical" evidence="4">
    <location>
        <begin position="435"/>
        <end position="453"/>
    </location>
</feature>
<dbReference type="Proteomes" id="UP000018144">
    <property type="component" value="Unassembled WGS sequence"/>
</dbReference>
<feature type="transmembrane region" description="Helical" evidence="4">
    <location>
        <begin position="231"/>
        <end position="251"/>
    </location>
</feature>
<dbReference type="InterPro" id="IPR011701">
    <property type="entry name" value="MFS"/>
</dbReference>
<accession>U4LBQ5</accession>
<dbReference type="SUPFAM" id="SSF103473">
    <property type="entry name" value="MFS general substrate transporter"/>
    <property type="match status" value="1"/>
</dbReference>
<keyword evidence="6" id="KW-1185">Reference proteome</keyword>
<dbReference type="GO" id="GO:0022857">
    <property type="term" value="F:transmembrane transporter activity"/>
    <property type="evidence" value="ECO:0007669"/>
    <property type="project" value="InterPro"/>
</dbReference>
<comment type="subcellular location">
    <subcellularLocation>
        <location evidence="1">Membrane</location>
        <topology evidence="1">Multi-pass membrane protein</topology>
    </subcellularLocation>
</comment>
<feature type="transmembrane region" description="Helical" evidence="4">
    <location>
        <begin position="164"/>
        <end position="188"/>
    </location>
</feature>
<feature type="transmembrane region" description="Helical" evidence="4">
    <location>
        <begin position="339"/>
        <end position="359"/>
    </location>
</feature>
<feature type="region of interest" description="Disordered" evidence="3">
    <location>
        <begin position="20"/>
        <end position="43"/>
    </location>
</feature>
<evidence type="ECO:0000256" key="1">
    <source>
        <dbReference type="ARBA" id="ARBA00004141"/>
    </source>
</evidence>
<sequence length="464" mass="50076">MATTETRPVADIADIQEKDDAKSTLTAASKHEGGLSVDPEEERDMGLQLTCSFRSGVGPRELALEHPPDGGLRAWLQVAGTHMTIFSTWGFINSFGIFQAYYVEALQLPPSTISWIGSIQIFLLFLLGSVTGRALDGGFFFSVYRTGSFFVILGIFLTSLGTKYWHIFLSQGLLCGIGSGMIFCPSIALCSTYFQKRRSLAIGIGASGSATGGIIIPLIVQLLLPRVGFPWTMRVLGFVCLFLLTISNIVMKPRLKPRKVGSLIELAAFKEATYTLFALGMFLNFMGLYFAFFYVSAYAKQKIGLSQSDAFTTLIVMNAVGLPGRVVPNYLADRVTGPLNLLIPCAIMVGVLFLCWIAVFSHATLIIWAAFYGIFAAGIQSLFPATLSSLTTDLTKSGTRLGMVFSIVSFACLTGTPIGGAIIQSQMGEYWGGQIFAGCCVLTGGSVLAVSRIKKTGMVWKARA</sequence>
<dbReference type="InterPro" id="IPR050327">
    <property type="entry name" value="Proton-linked_MCT"/>
</dbReference>
<feature type="transmembrane region" description="Helical" evidence="4">
    <location>
        <begin position="139"/>
        <end position="158"/>
    </location>
</feature>
<dbReference type="Gene3D" id="1.20.1250.20">
    <property type="entry name" value="MFS general substrate transporter like domains"/>
    <property type="match status" value="2"/>
</dbReference>
<feature type="transmembrane region" description="Helical" evidence="4">
    <location>
        <begin position="310"/>
        <end position="327"/>
    </location>
</feature>
<feature type="transmembrane region" description="Helical" evidence="4">
    <location>
        <begin position="365"/>
        <end position="390"/>
    </location>
</feature>
<dbReference type="PANTHER" id="PTHR11360">
    <property type="entry name" value="MONOCARBOXYLATE TRANSPORTER"/>
    <property type="match status" value="1"/>
</dbReference>
<evidence type="ECO:0000256" key="3">
    <source>
        <dbReference type="SAM" id="MobiDB-lite"/>
    </source>
</evidence>
<evidence type="ECO:0000313" key="5">
    <source>
        <dbReference type="EMBL" id="CCX11695.1"/>
    </source>
</evidence>
<dbReference type="CDD" id="cd17352">
    <property type="entry name" value="MFS_MCT_SLC16"/>
    <property type="match status" value="1"/>
</dbReference>
<evidence type="ECO:0000256" key="4">
    <source>
        <dbReference type="SAM" id="Phobius"/>
    </source>
</evidence>
<organism evidence="5 6">
    <name type="scientific">Pyronema omphalodes (strain CBS 100304)</name>
    <name type="common">Pyronema confluens</name>
    <dbReference type="NCBI Taxonomy" id="1076935"/>
    <lineage>
        <taxon>Eukaryota</taxon>
        <taxon>Fungi</taxon>
        <taxon>Dikarya</taxon>
        <taxon>Ascomycota</taxon>
        <taxon>Pezizomycotina</taxon>
        <taxon>Pezizomycetes</taxon>
        <taxon>Pezizales</taxon>
        <taxon>Pyronemataceae</taxon>
        <taxon>Pyronema</taxon>
    </lineage>
</organism>
<feature type="transmembrane region" description="Helical" evidence="4">
    <location>
        <begin position="402"/>
        <end position="423"/>
    </location>
</feature>
<feature type="transmembrane region" description="Helical" evidence="4">
    <location>
        <begin position="272"/>
        <end position="298"/>
    </location>
</feature>
<keyword evidence="4" id="KW-0812">Transmembrane</keyword>
<dbReference type="AlphaFoldDB" id="U4LBQ5"/>